<dbReference type="CDD" id="cd22744">
    <property type="entry name" value="OTU"/>
    <property type="match status" value="1"/>
</dbReference>
<reference evidence="2" key="1">
    <citation type="submission" date="2022-07" db="EMBL/GenBank/DDBJ databases">
        <title>Fungi with potential for degradation of polypropylene.</title>
        <authorList>
            <person name="Gostincar C."/>
        </authorList>
    </citation>
    <scope>NUCLEOTIDE SEQUENCE</scope>
    <source>
        <strain evidence="2">EXF-13308</strain>
    </source>
</reference>
<comment type="caution">
    <text evidence="2">The sequence shown here is derived from an EMBL/GenBank/DDBJ whole genome shotgun (WGS) entry which is preliminary data.</text>
</comment>
<feature type="region of interest" description="Disordered" evidence="1">
    <location>
        <begin position="1"/>
        <end position="55"/>
    </location>
</feature>
<accession>A0AA38VIF5</accession>
<dbReference type="Proteomes" id="UP001174694">
    <property type="component" value="Unassembled WGS sequence"/>
</dbReference>
<evidence type="ECO:0000313" key="2">
    <source>
        <dbReference type="EMBL" id="KAJ9129824.1"/>
    </source>
</evidence>
<evidence type="ECO:0000313" key="3">
    <source>
        <dbReference type="Proteomes" id="UP001174694"/>
    </source>
</evidence>
<keyword evidence="3" id="KW-1185">Reference proteome</keyword>
<gene>
    <name evidence="2" type="ORF">NKR23_g12450</name>
</gene>
<feature type="compositionally biased region" description="Basic and acidic residues" evidence="1">
    <location>
        <begin position="20"/>
        <end position="29"/>
    </location>
</feature>
<evidence type="ECO:0000256" key="1">
    <source>
        <dbReference type="SAM" id="MobiDB-lite"/>
    </source>
</evidence>
<name>A0AA38VIF5_9PEZI</name>
<organism evidence="2 3">
    <name type="scientific">Pleurostoma richardsiae</name>
    <dbReference type="NCBI Taxonomy" id="41990"/>
    <lineage>
        <taxon>Eukaryota</taxon>
        <taxon>Fungi</taxon>
        <taxon>Dikarya</taxon>
        <taxon>Ascomycota</taxon>
        <taxon>Pezizomycotina</taxon>
        <taxon>Sordariomycetes</taxon>
        <taxon>Sordariomycetidae</taxon>
        <taxon>Calosphaeriales</taxon>
        <taxon>Pleurostomataceae</taxon>
        <taxon>Pleurostoma</taxon>
    </lineage>
</organism>
<sequence length="550" mass="61072">MAQLQKVKRTVKTRVGSEIIKTEKEPEPRGKKRAAGGTTDEPTAKKANTGPPSAEQIAKIQQIAYYSELETIRRKKPYLDPKNAVILELQVKERKGTNDIETVDITSNGPDEGAQVGGAGADRGGTVDEPIEIDSPPKAKGKTAADPIEIGSPPRGKTAADPIEIDSSPKPKPKGKGKTAADPIEIDSAPKGKGKGKTAAKPSRIGSAERDVAEDPLSFYGVARNEAYRLQFQDRVADKGQTPSTVPGTRLLATKFQRAAAIQPKTAADMDALFAGRDLYQPHRDVRDLERAIRKVWSVDTARGHPPLIKGLPLVEDVVFLRPANFAGSRSNCFYKAIAYHIYGTNDWWDRVKAEHMFHVFNVLMPGPAESRHARCGEYEALNRKFYSTTVIPQGGDRLDVVANLFQQLHLPQVYTATDMFDITADLYGVFIVVFSVDRNNTITRVYTRGSYNARHLLFLFDERIRHFQPLVPNEFVASEFRYPRITLASTDTQPGLGSSRMRREGIFHKWRGGGSQDFLKKGVPPPVPVDHAWFLHYMQHVYNATSKKF</sequence>
<dbReference type="AlphaFoldDB" id="A0AA38VIF5"/>
<proteinExistence type="predicted"/>
<protein>
    <submittedName>
        <fullName evidence="2">Uncharacterized protein</fullName>
    </submittedName>
</protein>
<feature type="region of interest" description="Disordered" evidence="1">
    <location>
        <begin position="100"/>
        <end position="210"/>
    </location>
</feature>
<dbReference type="EMBL" id="JANBVO010000128">
    <property type="protein sequence ID" value="KAJ9129824.1"/>
    <property type="molecule type" value="Genomic_DNA"/>
</dbReference>
<feature type="compositionally biased region" description="Basic residues" evidence="1">
    <location>
        <begin position="1"/>
        <end position="12"/>
    </location>
</feature>